<protein>
    <submittedName>
        <fullName evidence="2">Uncharacterized protein</fullName>
    </submittedName>
</protein>
<feature type="transmembrane region" description="Helical" evidence="1">
    <location>
        <begin position="6"/>
        <end position="27"/>
    </location>
</feature>
<dbReference type="AlphaFoldDB" id="A0A3P6FMC6"/>
<accession>A0A3P6FMC6</accession>
<evidence type="ECO:0000256" key="1">
    <source>
        <dbReference type="SAM" id="Phobius"/>
    </source>
</evidence>
<keyword evidence="1" id="KW-0812">Transmembrane</keyword>
<gene>
    <name evidence="2" type="ORF">BOLC8T52486H</name>
</gene>
<name>A0A3P6FMC6_BRAOL</name>
<keyword evidence="1" id="KW-1133">Transmembrane helix</keyword>
<reference evidence="2" key="1">
    <citation type="submission" date="2018-11" db="EMBL/GenBank/DDBJ databases">
        <authorList>
            <consortium name="Genoscope - CEA"/>
            <person name="William W."/>
        </authorList>
    </citation>
    <scope>NUCLEOTIDE SEQUENCE</scope>
</reference>
<keyword evidence="1" id="KW-0472">Membrane</keyword>
<sequence length="36" mass="4301">MLCDFMVRSSISIITFLRVLVSVRHILLRLVMRLIR</sequence>
<organism evidence="2">
    <name type="scientific">Brassica oleracea</name>
    <name type="common">Wild cabbage</name>
    <dbReference type="NCBI Taxonomy" id="3712"/>
    <lineage>
        <taxon>Eukaryota</taxon>
        <taxon>Viridiplantae</taxon>
        <taxon>Streptophyta</taxon>
        <taxon>Embryophyta</taxon>
        <taxon>Tracheophyta</taxon>
        <taxon>Spermatophyta</taxon>
        <taxon>Magnoliopsida</taxon>
        <taxon>eudicotyledons</taxon>
        <taxon>Gunneridae</taxon>
        <taxon>Pentapetalae</taxon>
        <taxon>rosids</taxon>
        <taxon>malvids</taxon>
        <taxon>Brassicales</taxon>
        <taxon>Brassicaceae</taxon>
        <taxon>Brassiceae</taxon>
        <taxon>Brassica</taxon>
    </lineage>
</organism>
<evidence type="ECO:0000313" key="2">
    <source>
        <dbReference type="EMBL" id="VDD59257.1"/>
    </source>
</evidence>
<proteinExistence type="predicted"/>
<dbReference type="EMBL" id="LR031879">
    <property type="protein sequence ID" value="VDD59257.1"/>
    <property type="molecule type" value="Genomic_DNA"/>
</dbReference>